<gene>
    <name evidence="1" type="ordered locus">Cyan7425_1366</name>
</gene>
<organism evidence="1">
    <name type="scientific">Cyanothece sp. (strain PCC 7425 / ATCC 29141)</name>
    <dbReference type="NCBI Taxonomy" id="395961"/>
    <lineage>
        <taxon>Bacteria</taxon>
        <taxon>Bacillati</taxon>
        <taxon>Cyanobacteriota</taxon>
        <taxon>Cyanophyceae</taxon>
        <taxon>Gomontiellales</taxon>
        <taxon>Cyanothecaceae</taxon>
        <taxon>Cyanothece</taxon>
    </lineage>
</organism>
<dbReference type="AlphaFoldDB" id="B8HNK9"/>
<sequence>MGRLKAAIFPLSFLLLLFIFFGDRVLPSPFNFYSWQLRTGLNRMLGGAAPQIRQIDPYERTEKAIQEQERR</sequence>
<accession>B8HNK9</accession>
<dbReference type="KEGG" id="cyn:Cyan7425_1366"/>
<protein>
    <submittedName>
        <fullName evidence="1">Uncharacterized protein</fullName>
    </submittedName>
</protein>
<dbReference type="EMBL" id="CP001344">
    <property type="protein sequence ID" value="ACL43740.1"/>
    <property type="molecule type" value="Genomic_DNA"/>
</dbReference>
<dbReference type="HOGENOM" id="CLU_184587_1_0_3"/>
<dbReference type="OrthoDB" id="468366at2"/>
<proteinExistence type="predicted"/>
<reference evidence="1" key="1">
    <citation type="submission" date="2009-01" db="EMBL/GenBank/DDBJ databases">
        <title>Complete sequence of chromosome Cyanothece sp. PCC 7425.</title>
        <authorList>
            <consortium name="US DOE Joint Genome Institute"/>
            <person name="Lucas S."/>
            <person name="Copeland A."/>
            <person name="Lapidus A."/>
            <person name="Glavina del Rio T."/>
            <person name="Dalin E."/>
            <person name="Tice H."/>
            <person name="Bruce D."/>
            <person name="Goodwin L."/>
            <person name="Pitluck S."/>
            <person name="Sims D."/>
            <person name="Meineke L."/>
            <person name="Brettin T."/>
            <person name="Detter J.C."/>
            <person name="Han C."/>
            <person name="Larimer F."/>
            <person name="Land M."/>
            <person name="Hauser L."/>
            <person name="Kyrpides N."/>
            <person name="Ovchinnikova G."/>
            <person name="Liberton M."/>
            <person name="Stoeckel J."/>
            <person name="Banerjee A."/>
            <person name="Singh A."/>
            <person name="Page L."/>
            <person name="Sato H."/>
            <person name="Zhao L."/>
            <person name="Sherman L."/>
            <person name="Pakrasi H."/>
            <person name="Richardson P."/>
        </authorList>
    </citation>
    <scope>NUCLEOTIDE SEQUENCE</scope>
    <source>
        <strain evidence="1">PCC 7425</strain>
    </source>
</reference>
<evidence type="ECO:0000313" key="1">
    <source>
        <dbReference type="EMBL" id="ACL43740.1"/>
    </source>
</evidence>
<name>B8HNK9_CYAP4</name>